<dbReference type="KEGG" id="ypa:YPA_2604"/>
<dbReference type="EMBL" id="CP000308">
    <property type="protein sequence ID" value="ABG14566.1"/>
    <property type="molecule type" value="Genomic_DNA"/>
</dbReference>
<evidence type="ECO:0000259" key="3">
    <source>
        <dbReference type="Pfam" id="PF01370"/>
    </source>
</evidence>
<reference evidence="4 5" key="1">
    <citation type="journal article" date="2006" name="J. Bacteriol.">
        <title>Complete genome sequence of Yersinia pestis strains Antiqua and Nepal516: evidence of gene reduction in an emerging pathogen.</title>
        <authorList>
            <person name="Chain P.S."/>
            <person name="Hu P."/>
            <person name="Malfatti S.A."/>
            <person name="Radnedge L."/>
            <person name="Larimer F."/>
            <person name="Vergez L.M."/>
            <person name="Worsham P."/>
            <person name="Chu M.C."/>
            <person name="Andersen G.L."/>
        </authorList>
    </citation>
    <scope>NUCLEOTIDE SEQUENCE [LARGE SCALE GENOMIC DNA]</scope>
    <source>
        <strain evidence="4 5">Antiqua</strain>
    </source>
</reference>
<dbReference type="Gene3D" id="3.40.50.720">
    <property type="entry name" value="NAD(P)-binding Rossmann-like Domain"/>
    <property type="match status" value="1"/>
</dbReference>
<sequence precursor="true">MKILITGVSGYLGSQLANALMLEHEVVGTVRAGSVCNRITDIGNVNLINVTDSGWIDKVLSFSPDVVINTAALYGRKGELLSELVDANIQFPLRILEMLVSTGKGLFFQCGTSLPADVSQYALTKNQFTELAREYCNKFSGKFIELKLEHFFGPFDDSTKFTTYVINSCRSHSDLKLTAGLQRRDFIYINDLINAFKIMISKSESLISGESISIGSGHAVTIKEFVETVAKMTSYQGNLQFGAIPTRENELMYSCASLARIQELGWLCQYSLNSAIKDTLNRMRV</sequence>
<dbReference type="GO" id="GO:0008446">
    <property type="term" value="F:GDP-mannose 4,6-dehydratase activity"/>
    <property type="evidence" value="ECO:0007669"/>
    <property type="project" value="InterPro"/>
</dbReference>
<dbReference type="InterPro" id="IPR036291">
    <property type="entry name" value="NAD(P)-bd_dom_sf"/>
</dbReference>
<dbReference type="Proteomes" id="UP000001971">
    <property type="component" value="Chromosome"/>
</dbReference>
<dbReference type="PATRIC" id="fig|360102.15.peg.1272"/>
<proteinExistence type="predicted"/>
<feature type="domain" description="NAD-dependent epimerase/dehydratase" evidence="3">
    <location>
        <begin position="3"/>
        <end position="215"/>
    </location>
</feature>
<dbReference type="SMR" id="A0A0E1NVG9"/>
<organism evidence="4 5">
    <name type="scientific">Yersinia pestis bv. Antiqua (strain Antiqua)</name>
    <dbReference type="NCBI Taxonomy" id="360102"/>
    <lineage>
        <taxon>Bacteria</taxon>
        <taxon>Pseudomonadati</taxon>
        <taxon>Pseudomonadota</taxon>
        <taxon>Gammaproteobacteria</taxon>
        <taxon>Enterobacterales</taxon>
        <taxon>Yersiniaceae</taxon>
        <taxon>Yersinia</taxon>
    </lineage>
</organism>
<name>A0A0E1NVG9_YERPA</name>
<dbReference type="GO" id="GO:0042351">
    <property type="term" value="P:'de novo' GDP-L-fucose biosynthetic process"/>
    <property type="evidence" value="ECO:0007669"/>
    <property type="project" value="TreeGrafter"/>
</dbReference>
<gene>
    <name evidence="4" type="ordered locus">YPA_2604</name>
</gene>
<dbReference type="InterPro" id="IPR001509">
    <property type="entry name" value="Epimerase_deHydtase"/>
</dbReference>
<keyword evidence="2" id="KW-0456">Lyase</keyword>
<dbReference type="Pfam" id="PF01370">
    <property type="entry name" value="Epimerase"/>
    <property type="match status" value="1"/>
</dbReference>
<dbReference type="PANTHER" id="PTHR43715">
    <property type="entry name" value="GDP-MANNOSE 4,6-DEHYDRATASE"/>
    <property type="match status" value="1"/>
</dbReference>
<dbReference type="RefSeq" id="WP_002208595.1">
    <property type="nucleotide sequence ID" value="NC_008150.1"/>
</dbReference>
<dbReference type="SUPFAM" id="SSF51735">
    <property type="entry name" value="NAD(P)-binding Rossmann-fold domains"/>
    <property type="match status" value="1"/>
</dbReference>
<evidence type="ECO:0000256" key="1">
    <source>
        <dbReference type="ARBA" id="ARBA00004912"/>
    </source>
</evidence>
<evidence type="ECO:0000313" key="5">
    <source>
        <dbReference type="Proteomes" id="UP000001971"/>
    </source>
</evidence>
<dbReference type="AlphaFoldDB" id="A0A0E1NVG9"/>
<dbReference type="GeneID" id="57975600"/>
<dbReference type="PANTHER" id="PTHR43715:SF1">
    <property type="entry name" value="GDP-MANNOSE 4,6 DEHYDRATASE"/>
    <property type="match status" value="1"/>
</dbReference>
<accession>A0A0E1NVG9</accession>
<dbReference type="HOGENOM" id="CLU_007383_1_7_6"/>
<comment type="pathway">
    <text evidence="1">Nucleotide-sugar biosynthesis; GDP-L-fucose biosynthesis via de novo pathway; GDP-L-fucose from GDP-alpha-D-mannose: step 1/2.</text>
</comment>
<protein>
    <submittedName>
        <fullName evidence="4">Paratose synthase</fullName>
    </submittedName>
</protein>
<evidence type="ECO:0000313" key="4">
    <source>
        <dbReference type="EMBL" id="ABG14566.1"/>
    </source>
</evidence>
<dbReference type="InterPro" id="IPR006368">
    <property type="entry name" value="GDP_Man_deHydtase"/>
</dbReference>
<evidence type="ECO:0000256" key="2">
    <source>
        <dbReference type="ARBA" id="ARBA00023239"/>
    </source>
</evidence>